<evidence type="ECO:0000313" key="2">
    <source>
        <dbReference type="EMBL" id="CAA9278187.1"/>
    </source>
</evidence>
<protein>
    <submittedName>
        <fullName evidence="2">Uncharacterized protein</fullName>
    </submittedName>
</protein>
<sequence>MPAARKGASPSGLLRKDRKTGRFGLPGAAGRGGGGVARAVLDPGRQRADQDDALVAVEQGFGDGAEPDLPALDVAEVFEHRLAGGVARGAGAMASVRPMRSNSVSR</sequence>
<proteinExistence type="predicted"/>
<feature type="region of interest" description="Disordered" evidence="1">
    <location>
        <begin position="1"/>
        <end position="35"/>
    </location>
</feature>
<dbReference type="AlphaFoldDB" id="A0A6J4JF89"/>
<gene>
    <name evidence="2" type="ORF">AVDCRST_MAG04-3532</name>
</gene>
<reference evidence="2" key="1">
    <citation type="submission" date="2020-02" db="EMBL/GenBank/DDBJ databases">
        <authorList>
            <person name="Meier V. D."/>
        </authorList>
    </citation>
    <scope>NUCLEOTIDE SEQUENCE</scope>
    <source>
        <strain evidence="2">AVDCRST_MAG04</strain>
    </source>
</reference>
<dbReference type="EMBL" id="CADCTL010000259">
    <property type="protein sequence ID" value="CAA9278187.1"/>
    <property type="molecule type" value="Genomic_DNA"/>
</dbReference>
<name>A0A6J4JF89_9PROT</name>
<organism evidence="2">
    <name type="scientific">uncultured Acetobacteraceae bacterium</name>
    <dbReference type="NCBI Taxonomy" id="169975"/>
    <lineage>
        <taxon>Bacteria</taxon>
        <taxon>Pseudomonadati</taxon>
        <taxon>Pseudomonadota</taxon>
        <taxon>Alphaproteobacteria</taxon>
        <taxon>Acetobacterales</taxon>
        <taxon>Acetobacteraceae</taxon>
        <taxon>environmental samples</taxon>
    </lineage>
</organism>
<accession>A0A6J4JF89</accession>
<evidence type="ECO:0000256" key="1">
    <source>
        <dbReference type="SAM" id="MobiDB-lite"/>
    </source>
</evidence>